<dbReference type="InterPro" id="IPR050219">
    <property type="entry name" value="DnaG_primase"/>
</dbReference>
<dbReference type="InterPro" id="IPR034151">
    <property type="entry name" value="TOPRIM_DnaG_bac"/>
</dbReference>
<dbReference type="Pfam" id="PF08275">
    <property type="entry name" value="DNAG_N"/>
    <property type="match status" value="1"/>
</dbReference>
<protein>
    <recommendedName>
        <fullName evidence="3 4">DNA primase</fullName>
        <ecNumber evidence="3">2.7.7.101</ecNumber>
    </recommendedName>
</protein>
<comment type="catalytic activity">
    <reaction evidence="3">
        <text>ssDNA + n NTP = ssDNA/pppN(pN)n-1 hybrid + (n-1) diphosphate.</text>
        <dbReference type="EC" id="2.7.7.101"/>
    </reaction>
</comment>
<keyword evidence="3 4" id="KW-0479">Metal-binding</keyword>
<comment type="similarity">
    <text evidence="3 4">Belongs to the DnaG primase family.</text>
</comment>
<dbReference type="EMBL" id="JAHQCS010000092">
    <property type="protein sequence ID" value="MBU9712073.1"/>
    <property type="molecule type" value="Genomic_DNA"/>
</dbReference>
<comment type="function">
    <text evidence="3 4">RNA polymerase that catalyzes the synthesis of short RNA molecules used as primers for DNA polymerase during DNA replication.</text>
</comment>
<keyword evidence="3 4" id="KW-0862">Zinc</keyword>
<dbReference type="SMART" id="SM00493">
    <property type="entry name" value="TOPRIM"/>
    <property type="match status" value="1"/>
</dbReference>
<keyword evidence="3" id="KW-0863">Zinc-finger</keyword>
<name>A0ABS6JIA9_9BACI</name>
<keyword evidence="3 4" id="KW-0804">Transcription</keyword>
<keyword evidence="3 4" id="KW-0240">DNA-directed RNA polymerase</keyword>
<dbReference type="Pfam" id="PF01807">
    <property type="entry name" value="Zn_ribbon_DnaG"/>
    <property type="match status" value="1"/>
</dbReference>
<keyword evidence="3 4" id="KW-0235">DNA replication</keyword>
<comment type="domain">
    <text evidence="3">Contains an N-terminal zinc-binding domain, a central core domain that contains the primase activity, and a C-terminal DnaB-binding domain.</text>
</comment>
<gene>
    <name evidence="3 6" type="primary">dnaG</name>
    <name evidence="6" type="ORF">KS419_10010</name>
</gene>
<feature type="zinc finger region" description="CHC2-type" evidence="3">
    <location>
        <begin position="40"/>
        <end position="64"/>
    </location>
</feature>
<comment type="cofactor">
    <cofactor evidence="3 4">
        <name>Zn(2+)</name>
        <dbReference type="ChEBI" id="CHEBI:29105"/>
    </cofactor>
    <text evidence="3 4">Binds 1 zinc ion per monomer.</text>
</comment>
<keyword evidence="3 4" id="KW-0639">Primosome</keyword>
<evidence type="ECO:0000313" key="7">
    <source>
        <dbReference type="Proteomes" id="UP000784880"/>
    </source>
</evidence>
<dbReference type="HAMAP" id="MF_00974">
    <property type="entry name" value="DNA_primase_DnaG"/>
    <property type="match status" value="1"/>
</dbReference>
<dbReference type="InterPro" id="IPR002694">
    <property type="entry name" value="Znf_CHC2"/>
</dbReference>
<proteinExistence type="inferred from homology"/>
<dbReference type="InterPro" id="IPR013264">
    <property type="entry name" value="DNAG_N"/>
</dbReference>
<evidence type="ECO:0000256" key="2">
    <source>
        <dbReference type="ARBA" id="ARBA00023125"/>
    </source>
</evidence>
<dbReference type="CDD" id="cd03364">
    <property type="entry name" value="TOPRIM_DnaG_primases"/>
    <property type="match status" value="1"/>
</dbReference>
<dbReference type="RefSeq" id="WP_217066257.1">
    <property type="nucleotide sequence ID" value="NZ_JAHQCS010000092.1"/>
</dbReference>
<dbReference type="InterPro" id="IPR006295">
    <property type="entry name" value="DNA_primase_DnaG"/>
</dbReference>
<evidence type="ECO:0000259" key="5">
    <source>
        <dbReference type="PROSITE" id="PS50880"/>
    </source>
</evidence>
<dbReference type="PROSITE" id="PS50880">
    <property type="entry name" value="TOPRIM"/>
    <property type="match status" value="1"/>
</dbReference>
<dbReference type="Pfam" id="PF13155">
    <property type="entry name" value="Toprim_2"/>
    <property type="match status" value="1"/>
</dbReference>
<dbReference type="InterPro" id="IPR019475">
    <property type="entry name" value="DNA_primase_DnaB-bd"/>
</dbReference>
<sequence length="602" mass="68874">MSPRISEEKVDEIRKSVDIVDVVSEYVQLKKQGRNLTGLCPFHGEKTPSFSVSAEKQLYHCFGCGAGGNVFSFIMEMEGLSFVEAAAKIASKGNVSLPDVDLDVKPKDEKSALTHWYKGHLLAAKLFHHVLISTDEGKDAREYLRQRGFTKEAIDHFQIGYAPNSWDFLTNFLNKRELPMSEMVECGLLAVREFDKKPFDRFRDRIMFPIWNKQGEIIAFGGRILKDGNPKYLNSPESDVFNKSQILYYIHEARKVIRKKSEAVLFEGYVDVIAAWRAGIDNGVATLGTALTEGQVKLLHRNTDKVILCYDSDNAGQNATFKNAKILEQSGISVRVARLPDGMDPDDYIQKFGGERFSQDVIGQSLTLMGFKFQFFRRGKNLQDEGQRLEYIQSILHEISKLKHAVERDHYLRQLADEFSISLEALKQEQFQIYKSQSKQQRRETHSKQIPKLTVTPKRILPAHEVAERKLLAYMLQNKSVAFQVEDRIGGAFNIDQYQAIAAHLYSFYSEGYGSNISLFIEQLPDEHLKRITTELAMMTLPEDLSEQELDDYIRQVEKYPQKLEIEKLKLARKQAEDAKDYHKAATIGMDIIKMEQALKNT</sequence>
<dbReference type="InterPro" id="IPR006171">
    <property type="entry name" value="TOPRIM_dom"/>
</dbReference>
<evidence type="ECO:0000313" key="6">
    <source>
        <dbReference type="EMBL" id="MBU9712073.1"/>
    </source>
</evidence>
<dbReference type="Proteomes" id="UP000784880">
    <property type="component" value="Unassembled WGS sequence"/>
</dbReference>
<organism evidence="6 7">
    <name type="scientific">Evansella tamaricis</name>
    <dbReference type="NCBI Taxonomy" id="2069301"/>
    <lineage>
        <taxon>Bacteria</taxon>
        <taxon>Bacillati</taxon>
        <taxon>Bacillota</taxon>
        <taxon>Bacilli</taxon>
        <taxon>Bacillales</taxon>
        <taxon>Bacillaceae</taxon>
        <taxon>Evansella</taxon>
    </lineage>
</organism>
<keyword evidence="7" id="KW-1185">Reference proteome</keyword>
<keyword evidence="2 3" id="KW-0238">DNA-binding</keyword>
<dbReference type="PIRSF" id="PIRSF002811">
    <property type="entry name" value="DnaG"/>
    <property type="match status" value="1"/>
</dbReference>
<keyword evidence="3 4" id="KW-0548">Nucleotidyltransferase</keyword>
<feature type="domain" description="Toprim" evidence="5">
    <location>
        <begin position="261"/>
        <end position="340"/>
    </location>
</feature>
<dbReference type="NCBIfam" id="TIGR01391">
    <property type="entry name" value="dnaG"/>
    <property type="match status" value="1"/>
</dbReference>
<keyword evidence="3 4" id="KW-0808">Transferase</keyword>
<keyword evidence="1" id="KW-0460">Magnesium</keyword>
<dbReference type="PANTHER" id="PTHR30313:SF2">
    <property type="entry name" value="DNA PRIMASE"/>
    <property type="match status" value="1"/>
</dbReference>
<evidence type="ECO:0000256" key="3">
    <source>
        <dbReference type="HAMAP-Rule" id="MF_00974"/>
    </source>
</evidence>
<dbReference type="EC" id="2.7.7.101" evidence="3"/>
<accession>A0ABS6JIA9</accession>
<reference evidence="6 7" key="1">
    <citation type="submission" date="2021-06" db="EMBL/GenBank/DDBJ databases">
        <title>Bacillus sp. RD4P76, an endophyte from a halophyte.</title>
        <authorList>
            <person name="Sun J.-Q."/>
        </authorList>
    </citation>
    <scope>NUCLEOTIDE SEQUENCE [LARGE SCALE GENOMIC DNA]</scope>
    <source>
        <strain evidence="6 7">CGMCC 1.15917</strain>
    </source>
</reference>
<dbReference type="PANTHER" id="PTHR30313">
    <property type="entry name" value="DNA PRIMASE"/>
    <property type="match status" value="1"/>
</dbReference>
<evidence type="ECO:0000256" key="1">
    <source>
        <dbReference type="ARBA" id="ARBA00022842"/>
    </source>
</evidence>
<comment type="caution">
    <text evidence="6">The sequence shown here is derived from an EMBL/GenBank/DDBJ whole genome shotgun (WGS) entry which is preliminary data.</text>
</comment>
<comment type="subunit">
    <text evidence="3">Monomer. Interacts with DnaB.</text>
</comment>
<dbReference type="Pfam" id="PF10410">
    <property type="entry name" value="DnaB_bind"/>
    <property type="match status" value="1"/>
</dbReference>
<evidence type="ECO:0000256" key="4">
    <source>
        <dbReference type="PIRNR" id="PIRNR002811"/>
    </source>
</evidence>
<dbReference type="SMART" id="SM00400">
    <property type="entry name" value="ZnF_CHCC"/>
    <property type="match status" value="1"/>
</dbReference>
<dbReference type="InterPro" id="IPR030846">
    <property type="entry name" value="DnaG_bac"/>
</dbReference>